<dbReference type="EMBL" id="HBKQ01034976">
    <property type="protein sequence ID" value="CAE2255912.1"/>
    <property type="molecule type" value="Transcribed_RNA"/>
</dbReference>
<proteinExistence type="predicted"/>
<reference evidence="2" key="1">
    <citation type="submission" date="2021-01" db="EMBL/GenBank/DDBJ databases">
        <authorList>
            <person name="Corre E."/>
            <person name="Pelletier E."/>
            <person name="Niang G."/>
            <person name="Scheremetjew M."/>
            <person name="Finn R."/>
            <person name="Kale V."/>
            <person name="Holt S."/>
            <person name="Cochrane G."/>
            <person name="Meng A."/>
            <person name="Brown T."/>
            <person name="Cohen L."/>
        </authorList>
    </citation>
    <scope>NUCLEOTIDE SEQUENCE</scope>
    <source>
        <strain evidence="2">Isolate 1302-5</strain>
    </source>
</reference>
<accession>A0A7S4J8Q8</accession>
<feature type="region of interest" description="Disordered" evidence="1">
    <location>
        <begin position="136"/>
        <end position="176"/>
    </location>
</feature>
<evidence type="ECO:0000256" key="1">
    <source>
        <dbReference type="SAM" id="MobiDB-lite"/>
    </source>
</evidence>
<name>A0A7S4J8Q8_9STRA</name>
<gene>
    <name evidence="2" type="ORF">OAUR00152_LOCUS24001</name>
</gene>
<feature type="compositionally biased region" description="Gly residues" evidence="1">
    <location>
        <begin position="56"/>
        <end position="65"/>
    </location>
</feature>
<sequence>MTVTNRDQCRAVGLDSVLEDSAVSGSGGDGGDDSSLGRGGSRGSKASKKKSSKKTAGGGAAGQDEGGAEESIETIAEEYTFSSAADAADFQSAVLALRVAGKEIRNMYCALELLHMSSEAYCKSDDACWLRGPESVGASADAEGKKEEKKAEGYDGDDAKKKEEEDPLAHRGRPPAGVALDDVVRCLGEVPSVRRMLDRYFSYHYPHLGKKGMVVANRRRRGARRRRRRH</sequence>
<evidence type="ECO:0000313" key="2">
    <source>
        <dbReference type="EMBL" id="CAE2255912.1"/>
    </source>
</evidence>
<protein>
    <submittedName>
        <fullName evidence="2">Uncharacterized protein</fullName>
    </submittedName>
</protein>
<feature type="region of interest" description="Disordered" evidence="1">
    <location>
        <begin position="20"/>
        <end position="70"/>
    </location>
</feature>
<organism evidence="2">
    <name type="scientific">Odontella aurita</name>
    <dbReference type="NCBI Taxonomy" id="265563"/>
    <lineage>
        <taxon>Eukaryota</taxon>
        <taxon>Sar</taxon>
        <taxon>Stramenopiles</taxon>
        <taxon>Ochrophyta</taxon>
        <taxon>Bacillariophyta</taxon>
        <taxon>Mediophyceae</taxon>
        <taxon>Biddulphiophycidae</taxon>
        <taxon>Eupodiscales</taxon>
        <taxon>Odontellaceae</taxon>
        <taxon>Odontella</taxon>
    </lineage>
</organism>
<feature type="compositionally biased region" description="Basic and acidic residues" evidence="1">
    <location>
        <begin position="142"/>
        <end position="169"/>
    </location>
</feature>
<dbReference type="AlphaFoldDB" id="A0A7S4J8Q8"/>